<dbReference type="EMBL" id="UINC01087479">
    <property type="protein sequence ID" value="SVC36876.1"/>
    <property type="molecule type" value="Genomic_DNA"/>
</dbReference>
<dbReference type="PROSITE" id="PS00194">
    <property type="entry name" value="THIOREDOXIN_1"/>
    <property type="match status" value="1"/>
</dbReference>
<dbReference type="Gene3D" id="3.40.30.10">
    <property type="entry name" value="Glutaredoxin"/>
    <property type="match status" value="1"/>
</dbReference>
<gene>
    <name evidence="4" type="ORF">METZ01_LOCUS289730</name>
</gene>
<protein>
    <recommendedName>
        <fullName evidence="3">Thioredoxin domain-containing protein</fullName>
    </recommendedName>
</protein>
<dbReference type="PANTHER" id="PTHR42852:SF13">
    <property type="entry name" value="PROTEIN DIPZ"/>
    <property type="match status" value="1"/>
</dbReference>
<dbReference type="GO" id="GO:0017004">
    <property type="term" value="P:cytochrome complex assembly"/>
    <property type="evidence" value="ECO:0007669"/>
    <property type="project" value="UniProtKB-KW"/>
</dbReference>
<dbReference type="GO" id="GO:0016491">
    <property type="term" value="F:oxidoreductase activity"/>
    <property type="evidence" value="ECO:0007669"/>
    <property type="project" value="InterPro"/>
</dbReference>
<organism evidence="4">
    <name type="scientific">marine metagenome</name>
    <dbReference type="NCBI Taxonomy" id="408172"/>
    <lineage>
        <taxon>unclassified sequences</taxon>
        <taxon>metagenomes</taxon>
        <taxon>ecological metagenomes</taxon>
    </lineage>
</organism>
<sequence length="278" mass="29226">MSSRGLSLVGVLALSVGLAAGCGTGSGTGDGAAGAPAAVFPTDARPTSIQLVANPSPVLDVVMRDLDGRTFSTDDLRGKVTLVNFWATWCGPCRTEIPDLIKLQDQYPDHLQVIGVSTDEGPQQLVEDFVTEYGINYPIVMATPELNRAFPGVMALPTSFMIDAEGRVVQTHVGLINPGVLEQETRFLAALDPSITVDLVDEDPHGRLVNAAHATEIPGLDLSVLTVEQRVTALQRLNEEGCSCGCGLTLAQCRINDSSCGFSLPLAEQVVAEIVGAG</sequence>
<dbReference type="AlphaFoldDB" id="A0A382LJW1"/>
<dbReference type="InterPro" id="IPR013740">
    <property type="entry name" value="Redoxin"/>
</dbReference>
<dbReference type="SUPFAM" id="SSF52833">
    <property type="entry name" value="Thioredoxin-like"/>
    <property type="match status" value="1"/>
</dbReference>
<comment type="subcellular location">
    <subcellularLocation>
        <location evidence="1">Cell envelope</location>
    </subcellularLocation>
</comment>
<evidence type="ECO:0000313" key="4">
    <source>
        <dbReference type="EMBL" id="SVC36876.1"/>
    </source>
</evidence>
<dbReference type="InterPro" id="IPR013766">
    <property type="entry name" value="Thioredoxin_domain"/>
</dbReference>
<dbReference type="InterPro" id="IPR050553">
    <property type="entry name" value="Thioredoxin_ResA/DsbE_sf"/>
</dbReference>
<feature type="domain" description="Thioredoxin" evidence="3">
    <location>
        <begin position="50"/>
        <end position="196"/>
    </location>
</feature>
<dbReference type="PANTHER" id="PTHR42852">
    <property type="entry name" value="THIOL:DISULFIDE INTERCHANGE PROTEIN DSBE"/>
    <property type="match status" value="1"/>
</dbReference>
<dbReference type="Pfam" id="PF08534">
    <property type="entry name" value="Redoxin"/>
    <property type="match status" value="1"/>
</dbReference>
<keyword evidence="2" id="KW-0201">Cytochrome c-type biogenesis</keyword>
<dbReference type="InterPro" id="IPR017937">
    <property type="entry name" value="Thioredoxin_CS"/>
</dbReference>
<evidence type="ECO:0000256" key="2">
    <source>
        <dbReference type="ARBA" id="ARBA00022748"/>
    </source>
</evidence>
<dbReference type="PROSITE" id="PS51352">
    <property type="entry name" value="THIOREDOXIN_2"/>
    <property type="match status" value="1"/>
</dbReference>
<dbReference type="PROSITE" id="PS51257">
    <property type="entry name" value="PROKAR_LIPOPROTEIN"/>
    <property type="match status" value="1"/>
</dbReference>
<evidence type="ECO:0000256" key="1">
    <source>
        <dbReference type="ARBA" id="ARBA00004196"/>
    </source>
</evidence>
<name>A0A382LJW1_9ZZZZ</name>
<accession>A0A382LJW1</accession>
<dbReference type="GO" id="GO:0030313">
    <property type="term" value="C:cell envelope"/>
    <property type="evidence" value="ECO:0007669"/>
    <property type="project" value="UniProtKB-SubCell"/>
</dbReference>
<reference evidence="4" key="1">
    <citation type="submission" date="2018-05" db="EMBL/GenBank/DDBJ databases">
        <authorList>
            <person name="Lanie J.A."/>
            <person name="Ng W.-L."/>
            <person name="Kazmierczak K.M."/>
            <person name="Andrzejewski T.M."/>
            <person name="Davidsen T.M."/>
            <person name="Wayne K.J."/>
            <person name="Tettelin H."/>
            <person name="Glass J.I."/>
            <person name="Rusch D."/>
            <person name="Podicherti R."/>
            <person name="Tsui H.-C.T."/>
            <person name="Winkler M.E."/>
        </authorList>
    </citation>
    <scope>NUCLEOTIDE SEQUENCE</scope>
</reference>
<dbReference type="CDD" id="cd02966">
    <property type="entry name" value="TlpA_like_family"/>
    <property type="match status" value="1"/>
</dbReference>
<evidence type="ECO:0000259" key="3">
    <source>
        <dbReference type="PROSITE" id="PS51352"/>
    </source>
</evidence>
<proteinExistence type="predicted"/>
<dbReference type="InterPro" id="IPR036249">
    <property type="entry name" value="Thioredoxin-like_sf"/>
</dbReference>